<dbReference type="InterPro" id="IPR038416">
    <property type="entry name" value="Ribosom_S30AE_C_sf"/>
</dbReference>
<dbReference type="Pfam" id="PF16321">
    <property type="entry name" value="Ribosom_S30AE_C"/>
    <property type="match status" value="1"/>
</dbReference>
<organism evidence="4 5">
    <name type="scientific">Clostridium perfringens</name>
    <dbReference type="NCBI Taxonomy" id="1502"/>
    <lineage>
        <taxon>Bacteria</taxon>
        <taxon>Bacillati</taxon>
        <taxon>Bacillota</taxon>
        <taxon>Clostridia</taxon>
        <taxon>Eubacteriales</taxon>
        <taxon>Clostridiaceae</taxon>
        <taxon>Clostridium</taxon>
    </lineage>
</organism>
<gene>
    <name evidence="4" type="ORF">GNF83_16785</name>
</gene>
<name>A0AAW9KHJ2_CLOPF</name>
<feature type="non-terminal residue" evidence="4">
    <location>
        <position position="1"/>
    </location>
</feature>
<evidence type="ECO:0000256" key="1">
    <source>
        <dbReference type="ARBA" id="ARBA00022490"/>
    </source>
</evidence>
<sequence length="61" mass="7040">NGEVVKVKKFGVKPMSVEEAVLQMELIGHNFFVYQDSDENKICVVYKRKDGDYGLLEPEYI</sequence>
<keyword evidence="1" id="KW-0963">Cytoplasm</keyword>
<reference evidence="4" key="1">
    <citation type="submission" date="2019-11" db="EMBL/GenBank/DDBJ databases">
        <title>Characterization of Clostridium perfringens isolates from swine manure treated agricultural soils.</title>
        <authorList>
            <person name="Wushke S.T."/>
        </authorList>
    </citation>
    <scope>NUCLEOTIDE SEQUENCE</scope>
    <source>
        <strain evidence="4">X62</strain>
    </source>
</reference>
<evidence type="ECO:0000259" key="3">
    <source>
        <dbReference type="Pfam" id="PF16321"/>
    </source>
</evidence>
<keyword evidence="2" id="KW-0810">Translation regulation</keyword>
<protein>
    <submittedName>
        <fullName evidence="4">Ribosome-associated translation inhibitor RaiA</fullName>
    </submittedName>
</protein>
<dbReference type="InterPro" id="IPR050574">
    <property type="entry name" value="HPF/YfiA_ribosome-assoc"/>
</dbReference>
<dbReference type="GO" id="GO:0045900">
    <property type="term" value="P:negative regulation of translational elongation"/>
    <property type="evidence" value="ECO:0007669"/>
    <property type="project" value="TreeGrafter"/>
</dbReference>
<evidence type="ECO:0000313" key="5">
    <source>
        <dbReference type="Proteomes" id="UP001288944"/>
    </source>
</evidence>
<dbReference type="GO" id="GO:0022627">
    <property type="term" value="C:cytosolic small ribosomal subunit"/>
    <property type="evidence" value="ECO:0007669"/>
    <property type="project" value="TreeGrafter"/>
</dbReference>
<dbReference type="InterPro" id="IPR032528">
    <property type="entry name" value="Ribosom_S30AE_C"/>
</dbReference>
<dbReference type="Proteomes" id="UP001288944">
    <property type="component" value="Unassembled WGS sequence"/>
</dbReference>
<dbReference type="PANTHER" id="PTHR33231">
    <property type="entry name" value="30S RIBOSOMAL PROTEIN"/>
    <property type="match status" value="1"/>
</dbReference>
<comment type="caution">
    <text evidence="4">The sequence shown here is derived from an EMBL/GenBank/DDBJ whole genome shotgun (WGS) entry which is preliminary data.</text>
</comment>
<dbReference type="FunFam" id="3.30.505.50:FF:000001">
    <property type="entry name" value="Ribosome hibernation promoting factor"/>
    <property type="match status" value="1"/>
</dbReference>
<feature type="domain" description="Sigma 54 modulation/S30EA ribosomal protein C-terminal" evidence="3">
    <location>
        <begin position="2"/>
        <end position="55"/>
    </location>
</feature>
<proteinExistence type="predicted"/>
<dbReference type="GO" id="GO:0043024">
    <property type="term" value="F:ribosomal small subunit binding"/>
    <property type="evidence" value="ECO:0007669"/>
    <property type="project" value="TreeGrafter"/>
</dbReference>
<evidence type="ECO:0000313" key="4">
    <source>
        <dbReference type="EMBL" id="MDZ7542807.1"/>
    </source>
</evidence>
<accession>A0AAW9KHJ2</accession>
<dbReference type="EMBL" id="WNUR01000504">
    <property type="protein sequence ID" value="MDZ7542807.1"/>
    <property type="molecule type" value="Genomic_DNA"/>
</dbReference>
<dbReference type="PANTHER" id="PTHR33231:SF1">
    <property type="entry name" value="30S RIBOSOMAL PROTEIN"/>
    <property type="match status" value="1"/>
</dbReference>
<evidence type="ECO:0000256" key="2">
    <source>
        <dbReference type="ARBA" id="ARBA00022845"/>
    </source>
</evidence>
<dbReference type="AlphaFoldDB" id="A0AAW9KHJ2"/>
<dbReference type="Gene3D" id="3.30.505.50">
    <property type="entry name" value="Sigma 54 modulation/S30EA ribosomal protein, C-terminal domain"/>
    <property type="match status" value="1"/>
</dbReference>